<dbReference type="GO" id="GO:0016020">
    <property type="term" value="C:membrane"/>
    <property type="evidence" value="ECO:0007669"/>
    <property type="project" value="UniProtKB-SubCell"/>
</dbReference>
<evidence type="ECO:0000313" key="11">
    <source>
        <dbReference type="EMBL" id="QDH52399.1"/>
    </source>
</evidence>
<evidence type="ECO:0000256" key="2">
    <source>
        <dbReference type="ARBA" id="ARBA00010581"/>
    </source>
</evidence>
<feature type="transmembrane region" description="Helical" evidence="9">
    <location>
        <begin position="121"/>
        <end position="143"/>
    </location>
</feature>
<dbReference type="PANTHER" id="PTHR11403:SF7">
    <property type="entry name" value="CYTOCHROME C OXIDASE SUBUNIT 3"/>
    <property type="match status" value="1"/>
</dbReference>
<dbReference type="CDD" id="cd01665">
    <property type="entry name" value="Cyt_c_Oxidase_III"/>
    <property type="match status" value="1"/>
</dbReference>
<dbReference type="GO" id="GO:0004129">
    <property type="term" value="F:cytochrome-c oxidase activity"/>
    <property type="evidence" value="ECO:0007669"/>
    <property type="project" value="InterPro"/>
</dbReference>
<sequence length="259" mass="30676">MMMNPYYLTKNSFLPLFTSLSLLSLAMMTLAMLWKIEMNTFLIPLILIIPFIYWFLELERETNYLGLMLNKENNFILFAFMLFILSEIMFFMSFFWSYFHFSFSPDIELGNSWPPMGIEPIPFFETPLLNTVVLLSSGVSITWAHHMFYYKKTKLNMIILVLMTIILGVYFSILQLEEYQSSSFSINDSCFGSNFFIATGFHGIHIIVGSMLLFSVFIKFLVGMNPTMYQTHFETAAWYWHFVDVVWLFLYLCIYWWGH</sequence>
<keyword evidence="7 9" id="KW-0472">Membrane</keyword>
<name>A0A514ABW6_9BILA</name>
<keyword evidence="5" id="KW-1278">Translocase</keyword>
<dbReference type="GO" id="GO:0006123">
    <property type="term" value="P:mitochondrial electron transport, cytochrome c to oxygen"/>
    <property type="evidence" value="ECO:0007669"/>
    <property type="project" value="TreeGrafter"/>
</dbReference>
<dbReference type="InterPro" id="IPR033945">
    <property type="entry name" value="Cyt_c_oxase_su3_dom"/>
</dbReference>
<dbReference type="SUPFAM" id="SSF81452">
    <property type="entry name" value="Cytochrome c oxidase subunit III-like"/>
    <property type="match status" value="1"/>
</dbReference>
<evidence type="ECO:0000256" key="9">
    <source>
        <dbReference type="SAM" id="Phobius"/>
    </source>
</evidence>
<dbReference type="PANTHER" id="PTHR11403">
    <property type="entry name" value="CYTOCHROME C OXIDASE SUBUNIT III"/>
    <property type="match status" value="1"/>
</dbReference>
<feature type="transmembrane region" description="Helical" evidence="9">
    <location>
        <begin position="195"/>
        <end position="218"/>
    </location>
</feature>
<dbReference type="Pfam" id="PF00510">
    <property type="entry name" value="COX3"/>
    <property type="match status" value="1"/>
</dbReference>
<evidence type="ECO:0000256" key="6">
    <source>
        <dbReference type="ARBA" id="ARBA00022989"/>
    </source>
</evidence>
<evidence type="ECO:0000256" key="8">
    <source>
        <dbReference type="RuleBase" id="RU003375"/>
    </source>
</evidence>
<dbReference type="Gene3D" id="1.20.120.80">
    <property type="entry name" value="Cytochrome c oxidase, subunit III, four-helix bundle"/>
    <property type="match status" value="1"/>
</dbReference>
<evidence type="ECO:0000256" key="7">
    <source>
        <dbReference type="ARBA" id="ARBA00023136"/>
    </source>
</evidence>
<feature type="transmembrane region" description="Helical" evidence="9">
    <location>
        <begin position="76"/>
        <end position="101"/>
    </location>
</feature>
<feature type="transmembrane region" description="Helical" evidence="9">
    <location>
        <begin position="12"/>
        <end position="34"/>
    </location>
</feature>
<keyword evidence="4 8" id="KW-0812">Transmembrane</keyword>
<geneLocation type="mitochondrion" evidence="11"/>
<feature type="transmembrane region" description="Helical" evidence="9">
    <location>
        <begin position="155"/>
        <end position="175"/>
    </location>
</feature>
<comment type="similarity">
    <text evidence="2 8">Belongs to the cytochrome c oxidase subunit 3 family.</text>
</comment>
<evidence type="ECO:0000256" key="1">
    <source>
        <dbReference type="ARBA" id="ARBA00004141"/>
    </source>
</evidence>
<accession>A0A514ABW6</accession>
<dbReference type="InterPro" id="IPR000298">
    <property type="entry name" value="Cyt_c_oxidase-like_su3"/>
</dbReference>
<gene>
    <name evidence="11" type="primary">COX3</name>
</gene>
<dbReference type="EMBL" id="MG257764">
    <property type="protein sequence ID" value="QDH52399.1"/>
    <property type="molecule type" value="Genomic_DNA"/>
</dbReference>
<comment type="function">
    <text evidence="8">Component of the cytochrome c oxidase, the last enzyme in the mitochondrial electron transport chain which drives oxidative phosphorylation. The respiratory chain contains 3 multisubunit complexes succinate dehydrogenase (complex II, CII), ubiquinol-cytochrome c oxidoreductase (cytochrome b-c1 complex, complex III, CIII) and cytochrome c oxidase (complex IV, CIV), that cooperate to transfer electrons derived from NADH and succinate to molecular oxygen, creating an electrochemical gradient over the inner membrane that drives transmembrane transport and the ATP synthase. Cytochrome c oxidase is the component of the respiratory chain that catalyzes the reduction of oxygen to water. Electrons originating from reduced cytochrome c in the intermembrane space (IMS) are transferred via the dinuclear copper A center (CU(A)) of subunit 2 and heme A of subunit 1 to the active site in subunit 1, a binuclear center (BNC) formed by heme A3 and copper B (CU(B)). The BNC reduces molecular oxygen to 2 water molecules using 4 electrons from cytochrome c in the IMS and 4 protons from the mitochondrial matrix.</text>
</comment>
<protein>
    <recommendedName>
        <fullName evidence="3 8">Cytochrome c oxidase subunit 3</fullName>
    </recommendedName>
</protein>
<evidence type="ECO:0000256" key="3">
    <source>
        <dbReference type="ARBA" id="ARBA00015944"/>
    </source>
</evidence>
<keyword evidence="8 11" id="KW-0496">Mitochondrion</keyword>
<keyword evidence="6 9" id="KW-1133">Transmembrane helix</keyword>
<dbReference type="GO" id="GO:0005739">
    <property type="term" value="C:mitochondrion"/>
    <property type="evidence" value="ECO:0007669"/>
    <property type="project" value="TreeGrafter"/>
</dbReference>
<organism evidence="11">
    <name type="scientific">Chordodes sp. VVA-2019</name>
    <dbReference type="NCBI Taxonomy" id="2586751"/>
    <lineage>
        <taxon>Eukaryota</taxon>
        <taxon>Metazoa</taxon>
        <taxon>Ecdysozoa</taxon>
        <taxon>Nematomorpha</taxon>
        <taxon>Gordioida</taxon>
        <taxon>Chordodea</taxon>
        <taxon>Chordodoidea</taxon>
        <taxon>Chordodidae</taxon>
        <taxon>Chordodes</taxon>
    </lineage>
</organism>
<feature type="domain" description="Heme-copper oxidase subunit III family profile" evidence="10">
    <location>
        <begin position="2"/>
        <end position="259"/>
    </location>
</feature>
<dbReference type="PROSITE" id="PS50253">
    <property type="entry name" value="COX3"/>
    <property type="match status" value="1"/>
</dbReference>
<dbReference type="InterPro" id="IPR035973">
    <property type="entry name" value="Cyt_c_oxidase_su3-like_sf"/>
</dbReference>
<evidence type="ECO:0000256" key="4">
    <source>
        <dbReference type="ARBA" id="ARBA00022692"/>
    </source>
</evidence>
<feature type="transmembrane region" description="Helical" evidence="9">
    <location>
        <begin position="238"/>
        <end position="258"/>
    </location>
</feature>
<dbReference type="InterPro" id="IPR024791">
    <property type="entry name" value="Cyt_c/ubiquinol_Oxase_su3"/>
</dbReference>
<reference evidence="11" key="1">
    <citation type="journal article" date="2019" name="Nucleic Acids Res.">
        <title>Coding palindromes in mitochondrial genes of Nematomorpha.</title>
        <authorList>
            <person name="Mikhailov K.V."/>
            <person name="Efeykin B.D."/>
            <person name="Panchin A.Y."/>
            <person name="Knorre D.A."/>
            <person name="Logacheva M.D."/>
            <person name="Penin A.A."/>
            <person name="Muntyan M.S."/>
            <person name="Nikitin M.A."/>
            <person name="Popova O.V."/>
            <person name="Zanegina O.N."/>
            <person name="Vyssokikh M.Y."/>
            <person name="Spiridonov S.E."/>
            <person name="Aleoshin V.V."/>
            <person name="Panchin Y.V."/>
        </authorList>
    </citation>
    <scope>NUCLEOTIDE SEQUENCE</scope>
</reference>
<feature type="transmembrane region" description="Helical" evidence="9">
    <location>
        <begin position="40"/>
        <end position="56"/>
    </location>
</feature>
<evidence type="ECO:0000256" key="5">
    <source>
        <dbReference type="ARBA" id="ARBA00022967"/>
    </source>
</evidence>
<comment type="subcellular location">
    <subcellularLocation>
        <location evidence="1">Membrane</location>
        <topology evidence="1">Multi-pass membrane protein</topology>
    </subcellularLocation>
</comment>
<dbReference type="AlphaFoldDB" id="A0A514ABW6"/>
<evidence type="ECO:0000259" key="10">
    <source>
        <dbReference type="PROSITE" id="PS50253"/>
    </source>
</evidence>
<proteinExistence type="inferred from homology"/>
<dbReference type="InterPro" id="IPR013833">
    <property type="entry name" value="Cyt_c_oxidase_su3_a-hlx"/>
</dbReference>